<proteinExistence type="predicted"/>
<gene>
    <name evidence="2" type="ORF">P5G52_12750</name>
</gene>
<organism evidence="2 3">
    <name type="scientific">Arthrobacter burdickii</name>
    <dbReference type="NCBI Taxonomy" id="3035920"/>
    <lineage>
        <taxon>Bacteria</taxon>
        <taxon>Bacillati</taxon>
        <taxon>Actinomycetota</taxon>
        <taxon>Actinomycetes</taxon>
        <taxon>Micrococcales</taxon>
        <taxon>Micrococcaceae</taxon>
        <taxon>Arthrobacter</taxon>
    </lineage>
</organism>
<protein>
    <submittedName>
        <fullName evidence="2">Uncharacterized protein</fullName>
    </submittedName>
</protein>
<reference evidence="2" key="1">
    <citation type="submission" date="2023-06" db="EMBL/GenBank/DDBJ databases">
        <title>MT1 and MT2 Draft Genomes of Novel Species.</title>
        <authorList>
            <person name="Venkateswaran K."/>
        </authorList>
    </citation>
    <scope>NUCLEOTIDE SEQUENCE</scope>
    <source>
        <strain evidence="2">IIF3SC-B10</strain>
    </source>
</reference>
<keyword evidence="3" id="KW-1185">Reference proteome</keyword>
<name>A0ABT8K2S8_9MICC</name>
<dbReference type="EMBL" id="JAROCG010000001">
    <property type="protein sequence ID" value="MDN4611733.1"/>
    <property type="molecule type" value="Genomic_DNA"/>
</dbReference>
<dbReference type="Proteomes" id="UP001174209">
    <property type="component" value="Unassembled WGS sequence"/>
</dbReference>
<comment type="caution">
    <text evidence="2">The sequence shown here is derived from an EMBL/GenBank/DDBJ whole genome shotgun (WGS) entry which is preliminary data.</text>
</comment>
<evidence type="ECO:0000313" key="3">
    <source>
        <dbReference type="Proteomes" id="UP001174209"/>
    </source>
</evidence>
<feature type="region of interest" description="Disordered" evidence="1">
    <location>
        <begin position="58"/>
        <end position="122"/>
    </location>
</feature>
<accession>A0ABT8K2S8</accession>
<sequence>MHLLRAIRHAQIEASELWLHYFGLGGDAGEYEVEAYLHGSFTLPPLQRDLLAHAANELIDRLPPPPRAPYSTDPASGAGQPRSGVPLAPGGSGSDSRALDWLFDNPPGGSEPDANDGGPSNP</sequence>
<evidence type="ECO:0000313" key="2">
    <source>
        <dbReference type="EMBL" id="MDN4611733.1"/>
    </source>
</evidence>
<evidence type="ECO:0000256" key="1">
    <source>
        <dbReference type="SAM" id="MobiDB-lite"/>
    </source>
</evidence>